<dbReference type="OrthoDB" id="2840473at2759"/>
<accession>A0A2H3E192</accession>
<proteinExistence type="predicted"/>
<dbReference type="InterPro" id="IPR036691">
    <property type="entry name" value="Endo/exonu/phosph_ase_sf"/>
</dbReference>
<name>A0A2H3E192_ARMGA</name>
<dbReference type="InParanoid" id="A0A2H3E192"/>
<dbReference type="AlphaFoldDB" id="A0A2H3E192"/>
<sequence length="116" mass="12984">HKAKAAAFDRVNGITNPLDTCYDILCKQEPYIDSFGNAKSNSRWEIVYSSLRQSEKGGPVCAISLVNKAISTNAWEQLYFPSNDVVVIQVHGSWGRLTIFNIYNDGMHSQTLDTLE</sequence>
<evidence type="ECO:0000313" key="1">
    <source>
        <dbReference type="EMBL" id="PBK95097.1"/>
    </source>
</evidence>
<reference evidence="2" key="1">
    <citation type="journal article" date="2017" name="Nat. Ecol. Evol.">
        <title>Genome expansion and lineage-specific genetic innovations in the forest pathogenic fungi Armillaria.</title>
        <authorList>
            <person name="Sipos G."/>
            <person name="Prasanna A.N."/>
            <person name="Walter M.C."/>
            <person name="O'Connor E."/>
            <person name="Balint B."/>
            <person name="Krizsan K."/>
            <person name="Kiss B."/>
            <person name="Hess J."/>
            <person name="Varga T."/>
            <person name="Slot J."/>
            <person name="Riley R."/>
            <person name="Boka B."/>
            <person name="Rigling D."/>
            <person name="Barry K."/>
            <person name="Lee J."/>
            <person name="Mihaltcheva S."/>
            <person name="LaButti K."/>
            <person name="Lipzen A."/>
            <person name="Waldron R."/>
            <person name="Moloney N.M."/>
            <person name="Sperisen C."/>
            <person name="Kredics L."/>
            <person name="Vagvoelgyi C."/>
            <person name="Patrignani A."/>
            <person name="Fitzpatrick D."/>
            <person name="Nagy I."/>
            <person name="Doyle S."/>
            <person name="Anderson J.B."/>
            <person name="Grigoriev I.V."/>
            <person name="Gueldener U."/>
            <person name="Muensterkoetter M."/>
            <person name="Nagy L.G."/>
        </authorList>
    </citation>
    <scope>NUCLEOTIDE SEQUENCE [LARGE SCALE GENOMIC DNA]</scope>
    <source>
        <strain evidence="2">Ar21-2</strain>
    </source>
</reference>
<dbReference type="STRING" id="47427.A0A2H3E192"/>
<keyword evidence="2" id="KW-1185">Reference proteome</keyword>
<evidence type="ECO:0000313" key="2">
    <source>
        <dbReference type="Proteomes" id="UP000217790"/>
    </source>
</evidence>
<dbReference type="SUPFAM" id="SSF56219">
    <property type="entry name" value="DNase I-like"/>
    <property type="match status" value="1"/>
</dbReference>
<protein>
    <submittedName>
        <fullName evidence="1">Uncharacterized protein</fullName>
    </submittedName>
</protein>
<organism evidence="1 2">
    <name type="scientific">Armillaria gallica</name>
    <name type="common">Bulbous honey fungus</name>
    <name type="synonym">Armillaria bulbosa</name>
    <dbReference type="NCBI Taxonomy" id="47427"/>
    <lineage>
        <taxon>Eukaryota</taxon>
        <taxon>Fungi</taxon>
        <taxon>Dikarya</taxon>
        <taxon>Basidiomycota</taxon>
        <taxon>Agaricomycotina</taxon>
        <taxon>Agaricomycetes</taxon>
        <taxon>Agaricomycetidae</taxon>
        <taxon>Agaricales</taxon>
        <taxon>Marasmiineae</taxon>
        <taxon>Physalacriaceae</taxon>
        <taxon>Armillaria</taxon>
    </lineage>
</organism>
<dbReference type="Gene3D" id="3.60.10.10">
    <property type="entry name" value="Endonuclease/exonuclease/phosphatase"/>
    <property type="match status" value="1"/>
</dbReference>
<feature type="non-terminal residue" evidence="1">
    <location>
        <position position="116"/>
    </location>
</feature>
<dbReference type="EMBL" id="KZ293652">
    <property type="protein sequence ID" value="PBK95097.1"/>
    <property type="molecule type" value="Genomic_DNA"/>
</dbReference>
<feature type="non-terminal residue" evidence="1">
    <location>
        <position position="1"/>
    </location>
</feature>
<dbReference type="Proteomes" id="UP000217790">
    <property type="component" value="Unassembled WGS sequence"/>
</dbReference>
<dbReference type="OMA" id="WEIVYSS"/>
<gene>
    <name evidence="1" type="ORF">ARMGADRAFT_903360</name>
</gene>